<evidence type="ECO:0000256" key="3">
    <source>
        <dbReference type="ARBA" id="ARBA00022989"/>
    </source>
</evidence>
<evidence type="ECO:0000256" key="1">
    <source>
        <dbReference type="ARBA" id="ARBA00004141"/>
    </source>
</evidence>
<dbReference type="Pfam" id="PF00324">
    <property type="entry name" value="AA_permease"/>
    <property type="match status" value="1"/>
</dbReference>
<protein>
    <recommendedName>
        <fullName evidence="7">Amino acid permease/ SLC12A domain-containing protein</fullName>
    </recommendedName>
</protein>
<evidence type="ECO:0000256" key="2">
    <source>
        <dbReference type="ARBA" id="ARBA00022692"/>
    </source>
</evidence>
<keyword evidence="4 6" id="KW-0472">Membrane</keyword>
<dbReference type="EMBL" id="JAPZBQ010000006">
    <property type="protein sequence ID" value="KAJ5322564.1"/>
    <property type="molecule type" value="Genomic_DNA"/>
</dbReference>
<feature type="transmembrane region" description="Helical" evidence="6">
    <location>
        <begin position="348"/>
        <end position="368"/>
    </location>
</feature>
<evidence type="ECO:0000256" key="5">
    <source>
        <dbReference type="SAM" id="MobiDB-lite"/>
    </source>
</evidence>
<feature type="compositionally biased region" description="Pro residues" evidence="5">
    <location>
        <begin position="12"/>
        <end position="24"/>
    </location>
</feature>
<feature type="transmembrane region" description="Helical" evidence="6">
    <location>
        <begin position="199"/>
        <end position="223"/>
    </location>
</feature>
<comment type="subcellular location">
    <subcellularLocation>
        <location evidence="1">Membrane</location>
        <topology evidence="1">Multi-pass membrane protein</topology>
    </subcellularLocation>
</comment>
<reference evidence="8" key="1">
    <citation type="submission" date="2022-12" db="EMBL/GenBank/DDBJ databases">
        <authorList>
            <person name="Petersen C."/>
        </authorList>
    </citation>
    <scope>NUCLEOTIDE SEQUENCE</scope>
    <source>
        <strain evidence="8">IBT 35673</strain>
    </source>
</reference>
<feature type="transmembrane region" description="Helical" evidence="6">
    <location>
        <begin position="292"/>
        <end position="311"/>
    </location>
</feature>
<feature type="transmembrane region" description="Helical" evidence="6">
    <location>
        <begin position="45"/>
        <end position="67"/>
    </location>
</feature>
<comment type="caution">
    <text evidence="8">The sequence shown here is derived from an EMBL/GenBank/DDBJ whole genome shotgun (WGS) entry which is preliminary data.</text>
</comment>
<organism evidence="8 9">
    <name type="scientific">Penicillium brevicompactum</name>
    <dbReference type="NCBI Taxonomy" id="5074"/>
    <lineage>
        <taxon>Eukaryota</taxon>
        <taxon>Fungi</taxon>
        <taxon>Dikarya</taxon>
        <taxon>Ascomycota</taxon>
        <taxon>Pezizomycotina</taxon>
        <taxon>Eurotiomycetes</taxon>
        <taxon>Eurotiomycetidae</taxon>
        <taxon>Eurotiales</taxon>
        <taxon>Aspergillaceae</taxon>
        <taxon>Penicillium</taxon>
    </lineage>
</organism>
<dbReference type="GO" id="GO:0016020">
    <property type="term" value="C:membrane"/>
    <property type="evidence" value="ECO:0007669"/>
    <property type="project" value="UniProtKB-SubCell"/>
</dbReference>
<feature type="transmembrane region" description="Helical" evidence="6">
    <location>
        <begin position="465"/>
        <end position="486"/>
    </location>
</feature>
<evidence type="ECO:0000256" key="6">
    <source>
        <dbReference type="SAM" id="Phobius"/>
    </source>
</evidence>
<feature type="transmembrane region" description="Helical" evidence="6">
    <location>
        <begin position="172"/>
        <end position="193"/>
    </location>
</feature>
<feature type="region of interest" description="Disordered" evidence="5">
    <location>
        <begin position="1"/>
        <end position="25"/>
    </location>
</feature>
<dbReference type="PANTHER" id="PTHR43341:SF45">
    <property type="entry name" value="AMINO ACID TRANSPORTER (EUROFUNG)"/>
    <property type="match status" value="1"/>
</dbReference>
<accession>A0A9W9U8H7</accession>
<dbReference type="PIRSF" id="PIRSF006060">
    <property type="entry name" value="AA_transporter"/>
    <property type="match status" value="1"/>
</dbReference>
<feature type="transmembrane region" description="Helical" evidence="6">
    <location>
        <begin position="498"/>
        <end position="518"/>
    </location>
</feature>
<gene>
    <name evidence="8" type="ORF">N7452_010853</name>
</gene>
<feature type="transmembrane region" description="Helical" evidence="6">
    <location>
        <begin position="422"/>
        <end position="445"/>
    </location>
</feature>
<evidence type="ECO:0000256" key="4">
    <source>
        <dbReference type="ARBA" id="ARBA00023136"/>
    </source>
</evidence>
<dbReference type="PANTHER" id="PTHR43341">
    <property type="entry name" value="AMINO ACID PERMEASE"/>
    <property type="match status" value="1"/>
</dbReference>
<evidence type="ECO:0000259" key="7">
    <source>
        <dbReference type="Pfam" id="PF00324"/>
    </source>
</evidence>
<evidence type="ECO:0000313" key="9">
    <source>
        <dbReference type="Proteomes" id="UP001147695"/>
    </source>
</evidence>
<feature type="transmembrane region" description="Helical" evidence="6">
    <location>
        <begin position="389"/>
        <end position="410"/>
    </location>
</feature>
<reference evidence="8" key="2">
    <citation type="journal article" date="2023" name="IMA Fungus">
        <title>Comparative genomic study of the Penicillium genus elucidates a diverse pangenome and 15 lateral gene transfer events.</title>
        <authorList>
            <person name="Petersen C."/>
            <person name="Sorensen T."/>
            <person name="Nielsen M.R."/>
            <person name="Sondergaard T.E."/>
            <person name="Sorensen J.L."/>
            <person name="Fitzpatrick D.A."/>
            <person name="Frisvad J.C."/>
            <person name="Nielsen K.L."/>
        </authorList>
    </citation>
    <scope>NUCLEOTIDE SEQUENCE</scope>
    <source>
        <strain evidence="8">IBT 35673</strain>
    </source>
</reference>
<keyword evidence="2 6" id="KW-0812">Transmembrane</keyword>
<dbReference type="InterPro" id="IPR050524">
    <property type="entry name" value="APC_YAT"/>
</dbReference>
<dbReference type="GO" id="GO:0015171">
    <property type="term" value="F:amino acid transmembrane transporter activity"/>
    <property type="evidence" value="ECO:0007669"/>
    <property type="project" value="TreeGrafter"/>
</dbReference>
<proteinExistence type="predicted"/>
<dbReference type="InterPro" id="IPR004841">
    <property type="entry name" value="AA-permease/SLC12A_dom"/>
</dbReference>
<name>A0A9W9U8H7_PENBR</name>
<feature type="domain" description="Amino acid permease/ SLC12A" evidence="7">
    <location>
        <begin position="45"/>
        <end position="525"/>
    </location>
</feature>
<sequence>MFSRRPRLLPSVPNPDPTPAPATAPVPDHALGFTDIYGSLTPRQISIITIGSAIGTGLMVGTGRALSMSGVSNSHRFTTVQTTDPSQPAAILISYTIVGFAVYLVLSALGEVGSWLPKPYTVADQAVRFCDPALGFSLGWIFWLKYAIVTPNQLTAAALVVSYWVDAEQVNPGVWITIFLSIIVALNCINHRLPSRIEFYMASCKLVVMLGLMILSTIIALGGGPDHDRRGFRYWSYPGAFGSHRHDGFIDKFYITCSTMSSATFAYIGSERSGMCHFPNVRKATSRAIKNTFYRILVFHLLAITLLGMIIPQDSISVAFYSRASHDAAASAFVAALYLAGISVLPDFLNACILVFVLSIANYDLYLATKAMCDLSLKRRAPAFLSRTTHRGVPIYALGMCSLLATLAYLNVNQDSTLVFGYFVDMVTMLGLLTWFSILVTHISFVRARKAQGVPDKSLAFRARFGLPGTCVALVLCLFISVTIVFDSFSFDSGERRFDISSFIASYISIPLYILLMVGYKIAVHSKHVNPKDVDLWTDKSGPEISAGQGQVRLTEVPPSCS</sequence>
<dbReference type="Gene3D" id="1.20.1740.10">
    <property type="entry name" value="Amino acid/polyamine transporter I"/>
    <property type="match status" value="1"/>
</dbReference>
<evidence type="ECO:0000313" key="8">
    <source>
        <dbReference type="EMBL" id="KAJ5322564.1"/>
    </source>
</evidence>
<dbReference type="Proteomes" id="UP001147695">
    <property type="component" value="Unassembled WGS sequence"/>
</dbReference>
<feature type="transmembrane region" description="Helical" evidence="6">
    <location>
        <begin position="88"/>
        <end position="109"/>
    </location>
</feature>
<dbReference type="AlphaFoldDB" id="A0A9W9U8H7"/>
<keyword evidence="3 6" id="KW-1133">Transmembrane helix</keyword>